<dbReference type="EC" id="3.2.1.141" evidence="4 13"/>
<dbReference type="Gene3D" id="1.10.10.760">
    <property type="entry name" value="E-set domains of sugar-utilizing enzymes"/>
    <property type="match status" value="1"/>
</dbReference>
<comment type="catalytic activity">
    <reaction evidence="12 14">
        <text>hydrolysis of (1-&gt;4)-alpha-D-glucosidic linkage in 4-alpha-D-[(1-&gt;4)-alpha-D-glucanosyl]n trehalose to yield trehalose and (1-&gt;4)-alpha-D-glucan.</text>
        <dbReference type="EC" id="3.2.1.141"/>
    </reaction>
</comment>
<evidence type="ECO:0000256" key="7">
    <source>
        <dbReference type="ARBA" id="ARBA00022801"/>
    </source>
</evidence>
<dbReference type="InterPro" id="IPR012768">
    <property type="entry name" value="Trehalose_TreZ"/>
</dbReference>
<dbReference type="SUPFAM" id="SSF51445">
    <property type="entry name" value="(Trans)glycosidases"/>
    <property type="match status" value="1"/>
</dbReference>
<evidence type="ECO:0000256" key="12">
    <source>
        <dbReference type="ARBA" id="ARBA00034013"/>
    </source>
</evidence>
<evidence type="ECO:0000256" key="14">
    <source>
        <dbReference type="PIRNR" id="PIRNR006337"/>
    </source>
</evidence>
<dbReference type="SUPFAM" id="SSF81296">
    <property type="entry name" value="E set domains"/>
    <property type="match status" value="1"/>
</dbReference>
<evidence type="ECO:0000259" key="16">
    <source>
        <dbReference type="SMART" id="SM00642"/>
    </source>
</evidence>
<dbReference type="Pfam" id="PF00128">
    <property type="entry name" value="Alpha-amylase"/>
    <property type="match status" value="1"/>
</dbReference>
<dbReference type="PANTHER" id="PTHR43651:SF11">
    <property type="entry name" value="MALTO-OLIGOSYLTREHALOSE TREHALOHYDROLASE"/>
    <property type="match status" value="1"/>
</dbReference>
<name>A0ABT3G153_9BACT</name>
<dbReference type="Gene3D" id="3.20.20.80">
    <property type="entry name" value="Glycosidases"/>
    <property type="match status" value="1"/>
</dbReference>
<evidence type="ECO:0000256" key="9">
    <source>
        <dbReference type="ARBA" id="ARBA00023295"/>
    </source>
</evidence>
<evidence type="ECO:0000256" key="10">
    <source>
        <dbReference type="ARBA" id="ARBA00032057"/>
    </source>
</evidence>
<evidence type="ECO:0000256" key="15">
    <source>
        <dbReference type="SAM" id="MobiDB-lite"/>
    </source>
</evidence>
<evidence type="ECO:0000256" key="8">
    <source>
        <dbReference type="ARBA" id="ARBA00023277"/>
    </source>
</evidence>
<dbReference type="NCBIfam" id="TIGR02402">
    <property type="entry name" value="trehalose_TreZ"/>
    <property type="match status" value="1"/>
</dbReference>
<gene>
    <name evidence="17" type="primary">treZ</name>
    <name evidence="17" type="ORF">OJ996_05245</name>
</gene>
<proteinExistence type="inferred from homology"/>
<dbReference type="CDD" id="cd02853">
    <property type="entry name" value="E_set_MTHase_like_N"/>
    <property type="match status" value="1"/>
</dbReference>
<organism evidence="17 18">
    <name type="scientific">Luteolibacter rhizosphaerae</name>
    <dbReference type="NCBI Taxonomy" id="2989719"/>
    <lineage>
        <taxon>Bacteria</taxon>
        <taxon>Pseudomonadati</taxon>
        <taxon>Verrucomicrobiota</taxon>
        <taxon>Verrucomicrobiia</taxon>
        <taxon>Verrucomicrobiales</taxon>
        <taxon>Verrucomicrobiaceae</taxon>
        <taxon>Luteolibacter</taxon>
    </lineage>
</organism>
<evidence type="ECO:0000256" key="4">
    <source>
        <dbReference type="ARBA" id="ARBA00012268"/>
    </source>
</evidence>
<dbReference type="RefSeq" id="WP_264511918.1">
    <property type="nucleotide sequence ID" value="NZ_JAPDDR010000002.1"/>
</dbReference>
<comment type="caution">
    <text evidence="17">The sequence shown here is derived from an EMBL/GenBank/DDBJ whole genome shotgun (WGS) entry which is preliminary data.</text>
</comment>
<keyword evidence="18" id="KW-1185">Reference proteome</keyword>
<dbReference type="EMBL" id="JAPDDR010000002">
    <property type="protein sequence ID" value="MCW1912965.1"/>
    <property type="molecule type" value="Genomic_DNA"/>
</dbReference>
<dbReference type="PIRSF" id="PIRSF006337">
    <property type="entry name" value="Trehalose_TreZ"/>
    <property type="match status" value="1"/>
</dbReference>
<evidence type="ECO:0000256" key="1">
    <source>
        <dbReference type="ARBA" id="ARBA00004496"/>
    </source>
</evidence>
<accession>A0ABT3G153</accession>
<evidence type="ECO:0000256" key="2">
    <source>
        <dbReference type="ARBA" id="ARBA00005199"/>
    </source>
</evidence>
<dbReference type="InterPro" id="IPR013783">
    <property type="entry name" value="Ig-like_fold"/>
</dbReference>
<evidence type="ECO:0000256" key="3">
    <source>
        <dbReference type="ARBA" id="ARBA00008061"/>
    </source>
</evidence>
<dbReference type="PANTHER" id="PTHR43651">
    <property type="entry name" value="1,4-ALPHA-GLUCAN-BRANCHING ENZYME"/>
    <property type="match status" value="1"/>
</dbReference>
<evidence type="ECO:0000256" key="11">
    <source>
        <dbReference type="ARBA" id="ARBA00033284"/>
    </source>
</evidence>
<comment type="pathway">
    <text evidence="2 14">Glycan biosynthesis; trehalose biosynthesis.</text>
</comment>
<dbReference type="InterPro" id="IPR014756">
    <property type="entry name" value="Ig_E-set"/>
</dbReference>
<keyword evidence="6" id="KW-0963">Cytoplasm</keyword>
<evidence type="ECO:0000256" key="6">
    <source>
        <dbReference type="ARBA" id="ARBA00022490"/>
    </source>
</evidence>
<protein>
    <recommendedName>
        <fullName evidence="5 13">Malto-oligosyltrehalose trehalohydrolase</fullName>
        <shortName evidence="14">MTHase</shortName>
        <ecNumber evidence="4 13">3.2.1.141</ecNumber>
    </recommendedName>
    <alternativeName>
        <fullName evidence="11 14">4-alpha-D-((1-&gt;4)-alpha-D-glucano)trehalose trehalohydrolase</fullName>
    </alternativeName>
    <alternativeName>
        <fullName evidence="10 14">Maltooligosyl trehalose trehalohydrolase</fullName>
    </alternativeName>
</protein>
<keyword evidence="9 14" id="KW-0326">Glycosidase</keyword>
<keyword evidence="7 14" id="KW-0378">Hydrolase</keyword>
<dbReference type="InterPro" id="IPR017853">
    <property type="entry name" value="GH"/>
</dbReference>
<comment type="subcellular location">
    <subcellularLocation>
        <location evidence="1">Cytoplasm</location>
    </subcellularLocation>
</comment>
<reference evidence="17" key="1">
    <citation type="submission" date="2022-10" db="EMBL/GenBank/DDBJ databases">
        <title>Luteolibacter sp. GHJ8, whole genome shotgun sequencing project.</title>
        <authorList>
            <person name="Zhao G."/>
            <person name="Shen L."/>
        </authorList>
    </citation>
    <scope>NUCLEOTIDE SEQUENCE</scope>
    <source>
        <strain evidence="17">GHJ8</strain>
    </source>
</reference>
<dbReference type="CDD" id="cd11325">
    <property type="entry name" value="AmyAc_GTHase"/>
    <property type="match status" value="1"/>
</dbReference>
<dbReference type="SMART" id="SM00642">
    <property type="entry name" value="Aamy"/>
    <property type="match status" value="1"/>
</dbReference>
<feature type="region of interest" description="Disordered" evidence="15">
    <location>
        <begin position="53"/>
        <end position="73"/>
    </location>
</feature>
<feature type="domain" description="Glycosyl hydrolase family 13 catalytic" evidence="16">
    <location>
        <begin position="101"/>
        <end position="499"/>
    </location>
</feature>
<sequence length="580" mass="64818">MGSKLKVWAPAAADVKVVADGEMQEMVQDGSRPGWWQSRGEFPPATRYGFLLDGRGPLPDPRSPSQPEGVHGLSQTVDHSLFPWTDREWMPPAWPGAVVYELHVGTFTGEGTFRGAIGRLGELVDLGVTHVELLPVGEFPGDRGWGYDVASIFAPHHAYGGPEELKYFVDACHDAGLAVILDVVYNHPGPDGNYLASYGPYFTNDHVTPWGDGPNLDGEHRGEVRDFFIGNALMWMRHYHVDGLRLDAIDKVKDDSPEHFLIQLRNEVDRLAAETGRPYVLIAESAANDPCYVIPRENGGYGMNAQWNDDIHHSIRTFFTKESESYYCDFGRPEHVVKSLVNGYYYDGCYSPHREGPHGHPPGDIPGHALMAYLQTHDQIGNRALGDRFHQHERCDELAQQIASAFILLSPYVPMIFMGEEWAATTPFMYFTNYTDRKLAGEVAMRRQREFGEAGWPPGELPDPEDPAVFRRSKLDWHERDNPGHREMLDWYRRLLALRRGTAELGTLDRTNISLEAGTEWLLMRRGPYIIAGAIGESITPIPAGIPTEAKRIAGAGAEPRHRNDGTLEFPGKGIVIFGP</sequence>
<dbReference type="Gene3D" id="2.60.40.10">
    <property type="entry name" value="Immunoglobulins"/>
    <property type="match status" value="1"/>
</dbReference>
<evidence type="ECO:0000313" key="17">
    <source>
        <dbReference type="EMBL" id="MCW1912965.1"/>
    </source>
</evidence>
<evidence type="ECO:0000313" key="18">
    <source>
        <dbReference type="Proteomes" id="UP001165653"/>
    </source>
</evidence>
<dbReference type="InterPro" id="IPR044901">
    <property type="entry name" value="Trehalose_TreZ_E-set_sf"/>
</dbReference>
<dbReference type="Proteomes" id="UP001165653">
    <property type="component" value="Unassembled WGS sequence"/>
</dbReference>
<comment type="similarity">
    <text evidence="3 14">Belongs to the glycosyl hydrolase 13 family.</text>
</comment>
<keyword evidence="8" id="KW-0119">Carbohydrate metabolism</keyword>
<evidence type="ECO:0000256" key="13">
    <source>
        <dbReference type="NCBIfam" id="TIGR02402"/>
    </source>
</evidence>
<evidence type="ECO:0000256" key="5">
    <source>
        <dbReference type="ARBA" id="ARBA00015938"/>
    </source>
</evidence>
<dbReference type="InterPro" id="IPR006047">
    <property type="entry name" value="GH13_cat_dom"/>
</dbReference>